<reference evidence="2" key="1">
    <citation type="journal article" date="2020" name="Nat. Commun.">
        <title>Large-scale genome sequencing of mycorrhizal fungi provides insights into the early evolution of symbiotic traits.</title>
        <authorList>
            <person name="Miyauchi S."/>
            <person name="Kiss E."/>
            <person name="Kuo A."/>
            <person name="Drula E."/>
            <person name="Kohler A."/>
            <person name="Sanchez-Garcia M."/>
            <person name="Morin E."/>
            <person name="Andreopoulos B."/>
            <person name="Barry K.W."/>
            <person name="Bonito G."/>
            <person name="Buee M."/>
            <person name="Carver A."/>
            <person name="Chen C."/>
            <person name="Cichocki N."/>
            <person name="Clum A."/>
            <person name="Culley D."/>
            <person name="Crous P.W."/>
            <person name="Fauchery L."/>
            <person name="Girlanda M."/>
            <person name="Hayes R.D."/>
            <person name="Keri Z."/>
            <person name="LaButti K."/>
            <person name="Lipzen A."/>
            <person name="Lombard V."/>
            <person name="Magnuson J."/>
            <person name="Maillard F."/>
            <person name="Murat C."/>
            <person name="Nolan M."/>
            <person name="Ohm R.A."/>
            <person name="Pangilinan J."/>
            <person name="Pereira M.F."/>
            <person name="Perotto S."/>
            <person name="Peter M."/>
            <person name="Pfister S."/>
            <person name="Riley R."/>
            <person name="Sitrit Y."/>
            <person name="Stielow J.B."/>
            <person name="Szollosi G."/>
            <person name="Zifcakova L."/>
            <person name="Stursova M."/>
            <person name="Spatafora J.W."/>
            <person name="Tedersoo L."/>
            <person name="Vaario L.M."/>
            <person name="Yamada A."/>
            <person name="Yan M."/>
            <person name="Wang P."/>
            <person name="Xu J."/>
            <person name="Bruns T."/>
            <person name="Baldrian P."/>
            <person name="Vilgalys R."/>
            <person name="Dunand C."/>
            <person name="Henrissat B."/>
            <person name="Grigoriev I.V."/>
            <person name="Hibbett D."/>
            <person name="Nagy L.G."/>
            <person name="Martin F.M."/>
        </authorList>
    </citation>
    <scope>NUCLEOTIDE SEQUENCE</scope>
    <source>
        <strain evidence="2">UP504</strain>
    </source>
</reference>
<protein>
    <submittedName>
        <fullName evidence="2">Uncharacterized protein</fullName>
    </submittedName>
</protein>
<organism evidence="2 3">
    <name type="scientific">Hydnum rufescens UP504</name>
    <dbReference type="NCBI Taxonomy" id="1448309"/>
    <lineage>
        <taxon>Eukaryota</taxon>
        <taxon>Fungi</taxon>
        <taxon>Dikarya</taxon>
        <taxon>Basidiomycota</taxon>
        <taxon>Agaricomycotina</taxon>
        <taxon>Agaricomycetes</taxon>
        <taxon>Cantharellales</taxon>
        <taxon>Hydnaceae</taxon>
        <taxon>Hydnum</taxon>
    </lineage>
</organism>
<feature type="non-terminal residue" evidence="2">
    <location>
        <position position="68"/>
    </location>
</feature>
<dbReference type="EMBL" id="MU128940">
    <property type="protein sequence ID" value="KAF9516364.1"/>
    <property type="molecule type" value="Genomic_DNA"/>
</dbReference>
<accession>A0A9P6B290</accession>
<gene>
    <name evidence="2" type="ORF">BS47DRAFT_1340996</name>
</gene>
<name>A0A9P6B290_9AGAM</name>
<evidence type="ECO:0000313" key="3">
    <source>
        <dbReference type="Proteomes" id="UP000886523"/>
    </source>
</evidence>
<feature type="compositionally biased region" description="Basic residues" evidence="1">
    <location>
        <begin position="24"/>
        <end position="34"/>
    </location>
</feature>
<evidence type="ECO:0000313" key="2">
    <source>
        <dbReference type="EMBL" id="KAF9516364.1"/>
    </source>
</evidence>
<evidence type="ECO:0000256" key="1">
    <source>
        <dbReference type="SAM" id="MobiDB-lite"/>
    </source>
</evidence>
<dbReference type="AlphaFoldDB" id="A0A9P6B290"/>
<dbReference type="Proteomes" id="UP000886523">
    <property type="component" value="Unassembled WGS sequence"/>
</dbReference>
<comment type="caution">
    <text evidence="2">The sequence shown here is derived from an EMBL/GenBank/DDBJ whole genome shotgun (WGS) entry which is preliminary data.</text>
</comment>
<proteinExistence type="predicted"/>
<feature type="compositionally biased region" description="Basic residues" evidence="1">
    <location>
        <begin position="42"/>
        <end position="56"/>
    </location>
</feature>
<feature type="region of interest" description="Disordered" evidence="1">
    <location>
        <begin position="1"/>
        <end position="56"/>
    </location>
</feature>
<feature type="compositionally biased region" description="Basic and acidic residues" evidence="1">
    <location>
        <begin position="1"/>
        <end position="15"/>
    </location>
</feature>
<keyword evidence="3" id="KW-1185">Reference proteome</keyword>
<sequence length="68" mass="8199">MHREVVRRQPPKEGLKFAATTGRVQRRKGKRWSKGRQEGGHKNKRNTKRRVPKRTREKLRIQRKVICL</sequence>